<reference evidence="1 3" key="2">
    <citation type="submission" date="2018-11" db="EMBL/GenBank/DDBJ databases">
        <authorList>
            <consortium name="Pathogen Informatics"/>
        </authorList>
    </citation>
    <scope>NUCLEOTIDE SEQUENCE [LARGE SCALE GENOMIC DNA]</scope>
</reference>
<name>A0A0N4UA33_DRAME</name>
<dbReference type="Proteomes" id="UP000038040">
    <property type="component" value="Unplaced"/>
</dbReference>
<proteinExistence type="predicted"/>
<dbReference type="WBParaSite" id="DME_0000398201-mRNA-1">
    <property type="protein sequence ID" value="DME_0000398201-mRNA-1"/>
    <property type="gene ID" value="DME_0000398201"/>
</dbReference>
<accession>A0A0N4UA33</accession>
<dbReference type="AlphaFoldDB" id="A0A0N4UA33"/>
<dbReference type="Pfam" id="PF14776">
    <property type="entry name" value="UNC-79"/>
    <property type="match status" value="1"/>
</dbReference>
<dbReference type="PANTHER" id="PTHR21696">
    <property type="entry name" value="PROTEIN UNC-79 HOMOLOG"/>
    <property type="match status" value="1"/>
</dbReference>
<dbReference type="EMBL" id="UYYG01001164">
    <property type="protein sequence ID" value="VDN58014.1"/>
    <property type="molecule type" value="Genomic_DNA"/>
</dbReference>
<protein>
    <submittedName>
        <fullName evidence="4">FAT domain-containing protein</fullName>
    </submittedName>
</protein>
<gene>
    <name evidence="1" type="ORF">DME_LOCUS7987</name>
</gene>
<sequence>TLNEFHTRIITNQQPPSSAEILTTLRYFQQTLIGFLKEMPSSSEYDFEKYSAEFHRSNLYPNLNYTGVFYGIVNLIEVFPNLPTAQAAIADAILDMIKALYLFLQRDSVEKLPYLIACQLGVFPNELDKKLLHLLCDCLIPFIITSTDEWLSIPAIMMLVFQHSSDPSLHTLFVESLMAQKQNVYKDIVQVLARGTSEARIAAANLLFHYWPIYSGQILQRRPIQYRVQGLLCDCLFIILANSRKCYNLSISIEYAETTPPILLCKTCSDSLQSDCKIKTMCNPLAAMNNLMCQNKGKRPKWLRQLESGHNIGRDIDKMADERRMLSRFGIWLMSSLCSPTPDADPQSVGYIMSMLFQWFATTALLPNDAMGAALEQLKTDFVSDWINRGISNHYDIYIETLMPYPPEYAQVGGVWDKLSTKKEQMREGLNKLLSIMPYDIITLATWNKIMPFWLKSICEQMESDECSDIKILLSKIFEPDLCPLPFDSNQIYEFITERLIMGDENDIANALEWLHALSRMDISIPLNLLLEAFSKCAIRLAEIEKISDDNNENDLEDGRIAVHVTLIDIIALQMKLNDIGVHEIANVAEEIFSTCAYLLKKPFARGEHSCTNPEADEFLDCSPCQQSAFVYQTVSQLVEQLCPKQQMRIVTEKDEIITNWTDQFTTDIASVHQSFSSVKSLSLIGIPESPDVLQCKDETPKANILQYQTAKVHEGIEDMEFVGVLPSEELEIGVAAATTLTEIDVGHESCHVVTSTLVDSVKGVPEQAPLKVQSEFWDTSVGRFRFTIDKLPPQLRLIHSILTNFDLERDVDVQFYMLSILKYICLHCEALVNARREHRGFLIWAQENLLIPKLWEALRINKSQLAELAIPLIMHCLTIPCGEEVFWKTVVNQFISDSWQQRFIAVEHMSVLCQLANAVPISSNLVIQTSLSCGVALLISSVNDPNAAVAQRAILSLRAMPSASLKLMCLCLESQFDTSITDRALIINRIQILTQVLPDQEILSWDFFIQRFESLTIESQLQLRGTADSTYVHDLMHSDPMSEIYQRRLSRARQVIDNTLTVHSIVRSLRENTLRHHMDMRKINITNKEIMRSYGRLREFTDEESNACLLFNRVVDMENSERHIVYMTISLFVSFLRRTKKAGEDKATAKKQSLLLRHFNTLIGYSNSEKCFTIPPKRLQKSAICNAFLAGLPEILDCNLLIANQIITLSLQLLIHLPSPQRFASDQPTKEYSLASLQILLRHSWLNSLILILYKYRYDAPPMSEYIRKLILIVLCTLETQVRASFFFFFLNALTNFLILTTPLSPSDSLVKICPNQNLSTPTDQRSDPNVLIHLDWFLIGSNLKINLAIDHSQRRGQLRCGYCNGILENVDEESLSLCFIAIETFVHREPTMAAPLLFRIIDAVTKLIDKAVYPWHDTPIFISGNSRSVAKQLLRVLLQQMSSSGICLQLFNTNIEDPHTFWPIISFSLADFQELNPVSVIQNLLEDIIDDWPMRLSRILFNLAEYIQHVPADAYFLQWNNVVSMFDTFFRRLLQGSISLVEGFSKWMTEAMHECKADLLDLLAICTACNRALVRERDKQCLTKAIVSELIQAIKFKCDMNEHNYVTIIAFILQDAGENISEETVDDQFNTSACEAIRPYIMDIIEFISDLHVLAKLKKITSSDNIGGDIKASLAQVVAIEMSRVKDARNVNRFIPWLISPPSVTQSSPGTFAEAVTNVRLLSWLLLGALHATQPCMPVPIECSQYMADYIHFVLAGFADQSKQSVVHMSALFHAFHLCQLWTVYCEQAALTSNEFAYKIFANILDFWARVTPAILQLLSHSKVLADMVNLHFLNTMQALQQCNSAVLCQLSAMWQPILTAYHGQIPSQLRMKLDSCENQPSLHLQSLSQWLKGVRYKISQIELQTSAASPFYNV</sequence>
<evidence type="ECO:0000313" key="2">
    <source>
        <dbReference type="Proteomes" id="UP000038040"/>
    </source>
</evidence>
<dbReference type="Proteomes" id="UP000274756">
    <property type="component" value="Unassembled WGS sequence"/>
</dbReference>
<dbReference type="InterPro" id="IPR024855">
    <property type="entry name" value="UNC79"/>
</dbReference>
<evidence type="ECO:0000313" key="4">
    <source>
        <dbReference type="WBParaSite" id="DME_0000398201-mRNA-1"/>
    </source>
</evidence>
<keyword evidence="3" id="KW-1185">Reference proteome</keyword>
<reference evidence="4" key="1">
    <citation type="submission" date="2016-03" db="UniProtKB">
        <authorList>
            <consortium name="WormBaseParasite"/>
        </authorList>
    </citation>
    <scope>IDENTIFICATION</scope>
</reference>
<dbReference type="PANTHER" id="PTHR21696:SF2">
    <property type="entry name" value="PROTEIN UNC-79 HOMOLOG"/>
    <property type="match status" value="1"/>
</dbReference>
<dbReference type="OrthoDB" id="6270916at2759"/>
<organism evidence="2 4">
    <name type="scientific">Dracunculus medinensis</name>
    <name type="common">Guinea worm</name>
    <dbReference type="NCBI Taxonomy" id="318479"/>
    <lineage>
        <taxon>Eukaryota</taxon>
        <taxon>Metazoa</taxon>
        <taxon>Ecdysozoa</taxon>
        <taxon>Nematoda</taxon>
        <taxon>Chromadorea</taxon>
        <taxon>Rhabditida</taxon>
        <taxon>Spirurina</taxon>
        <taxon>Dracunculoidea</taxon>
        <taxon>Dracunculidae</taxon>
        <taxon>Dracunculus</taxon>
    </lineage>
</organism>
<evidence type="ECO:0000313" key="1">
    <source>
        <dbReference type="EMBL" id="VDN58014.1"/>
    </source>
</evidence>
<evidence type="ECO:0000313" key="3">
    <source>
        <dbReference type="Proteomes" id="UP000274756"/>
    </source>
</evidence>
<dbReference type="STRING" id="318479.A0A0N4UA33"/>